<dbReference type="InterPro" id="IPR028307">
    <property type="entry name" value="Lin-54_fam"/>
</dbReference>
<reference evidence="3" key="2">
    <citation type="submission" date="2019-07" db="EMBL/GenBank/DDBJ databases">
        <authorList>
            <person name="Yang Y."/>
            <person name="Bocs S."/>
            <person name="Baudouin L."/>
        </authorList>
    </citation>
    <scope>NUCLEOTIDE SEQUENCE</scope>
    <source>
        <tissue evidence="3">Spear leaf of Hainan Tall coconut</tissue>
    </source>
</reference>
<sequence>MSRYCECFASGVYCDGCNCANCCNNVENEIARHEAVEATLERNPNAFRPKIGSSPHAARDSRASHLKTSVPAASFPSIPVARAVNPAPSGFSKVSYRSLLADVVQPEDVKRLCKILVAVSGEAAKTFADGKAQEKLGEMEDAMESSLASSNGDRGEHQKEPDAQKASADECSSGIHADKTSMQGSVSDFADGQKGGRPMSPGTLALMCDEQDTMFMTSQGTGIPPRFPYKQNVSEVYAEQERCVLMEFRDYLHKLVNRGGIKESKYSSMAMKSEPSSHQELTVNGVDRAHLSNSEETSQTVEAFPTNSNKYPPVAQPIPGNDGDKRPRTENLDM</sequence>
<dbReference type="AlphaFoldDB" id="A0A8K0N2M4"/>
<feature type="domain" description="CRC" evidence="2">
    <location>
        <begin position="1"/>
        <end position="69"/>
    </location>
</feature>
<dbReference type="GO" id="GO:0006355">
    <property type="term" value="P:regulation of DNA-templated transcription"/>
    <property type="evidence" value="ECO:0007669"/>
    <property type="project" value="TreeGrafter"/>
</dbReference>
<dbReference type="EMBL" id="CM017877">
    <property type="protein sequence ID" value="KAG1346720.1"/>
    <property type="molecule type" value="Genomic_DNA"/>
</dbReference>
<evidence type="ECO:0000313" key="4">
    <source>
        <dbReference type="Proteomes" id="UP000797356"/>
    </source>
</evidence>
<evidence type="ECO:0000259" key="2">
    <source>
        <dbReference type="PROSITE" id="PS51634"/>
    </source>
</evidence>
<dbReference type="PANTHER" id="PTHR12446:SF34">
    <property type="entry name" value="PROTEIN LIN-54 HOMOLOG"/>
    <property type="match status" value="1"/>
</dbReference>
<keyword evidence="4" id="KW-1185">Reference proteome</keyword>
<organism evidence="3 4">
    <name type="scientific">Cocos nucifera</name>
    <name type="common">Coconut palm</name>
    <dbReference type="NCBI Taxonomy" id="13894"/>
    <lineage>
        <taxon>Eukaryota</taxon>
        <taxon>Viridiplantae</taxon>
        <taxon>Streptophyta</taxon>
        <taxon>Embryophyta</taxon>
        <taxon>Tracheophyta</taxon>
        <taxon>Spermatophyta</taxon>
        <taxon>Magnoliopsida</taxon>
        <taxon>Liliopsida</taxon>
        <taxon>Arecaceae</taxon>
        <taxon>Arecoideae</taxon>
        <taxon>Cocoseae</taxon>
        <taxon>Attaleinae</taxon>
        <taxon>Cocos</taxon>
    </lineage>
</organism>
<feature type="region of interest" description="Disordered" evidence="1">
    <location>
        <begin position="46"/>
        <end position="65"/>
    </location>
</feature>
<gene>
    <name evidence="3" type="ORF">COCNU_06G005490</name>
</gene>
<dbReference type="PROSITE" id="PS51634">
    <property type="entry name" value="CRC"/>
    <property type="match status" value="1"/>
</dbReference>
<feature type="compositionally biased region" description="Basic and acidic residues" evidence="1">
    <location>
        <begin position="153"/>
        <end position="163"/>
    </location>
</feature>
<reference evidence="3" key="1">
    <citation type="journal article" date="2017" name="Gigascience">
        <title>The genome draft of coconut (Cocos nucifera).</title>
        <authorList>
            <person name="Xiao Y."/>
            <person name="Xu P."/>
            <person name="Fan H."/>
            <person name="Baudouin L."/>
            <person name="Xia W."/>
            <person name="Bocs S."/>
            <person name="Xu J."/>
            <person name="Li Q."/>
            <person name="Guo A."/>
            <person name="Zhou L."/>
            <person name="Li J."/>
            <person name="Wu Y."/>
            <person name="Ma Z."/>
            <person name="Armero A."/>
            <person name="Issali A.E."/>
            <person name="Liu N."/>
            <person name="Peng M."/>
            <person name="Yang Y."/>
        </authorList>
    </citation>
    <scope>NUCLEOTIDE SEQUENCE</scope>
    <source>
        <tissue evidence="3">Spear leaf of Hainan Tall coconut</tissue>
    </source>
</reference>
<accession>A0A8K0N2M4</accession>
<dbReference type="Proteomes" id="UP000797356">
    <property type="component" value="Chromosome 6"/>
</dbReference>
<feature type="region of interest" description="Disordered" evidence="1">
    <location>
        <begin position="290"/>
        <end position="334"/>
    </location>
</feature>
<feature type="compositionally biased region" description="Basic and acidic residues" evidence="1">
    <location>
        <begin position="322"/>
        <end position="334"/>
    </location>
</feature>
<feature type="region of interest" description="Disordered" evidence="1">
    <location>
        <begin position="139"/>
        <end position="204"/>
    </location>
</feature>
<name>A0A8K0N2M4_COCNU</name>
<dbReference type="PANTHER" id="PTHR12446">
    <property type="entry name" value="TESMIN/TSO1-RELATED"/>
    <property type="match status" value="1"/>
</dbReference>
<dbReference type="InterPro" id="IPR005172">
    <property type="entry name" value="CRC"/>
</dbReference>
<dbReference type="GO" id="GO:0005634">
    <property type="term" value="C:nucleus"/>
    <property type="evidence" value="ECO:0007669"/>
    <property type="project" value="TreeGrafter"/>
</dbReference>
<evidence type="ECO:0000313" key="3">
    <source>
        <dbReference type="EMBL" id="KAG1346720.1"/>
    </source>
</evidence>
<dbReference type="OrthoDB" id="782250at2759"/>
<evidence type="ECO:0000256" key="1">
    <source>
        <dbReference type="SAM" id="MobiDB-lite"/>
    </source>
</evidence>
<feature type="compositionally biased region" description="Polar residues" evidence="1">
    <location>
        <begin position="291"/>
        <end position="310"/>
    </location>
</feature>
<comment type="caution">
    <text evidence="3">The sequence shown here is derived from an EMBL/GenBank/DDBJ whole genome shotgun (WGS) entry which is preliminary data.</text>
</comment>
<protein>
    <recommendedName>
        <fullName evidence="2">CRC domain-containing protein</fullName>
    </recommendedName>
</protein>
<proteinExistence type="predicted"/>